<keyword evidence="8" id="KW-0677">Repeat</keyword>
<feature type="binding site" evidence="16">
    <location>
        <position position="446"/>
    </location>
    <ligand>
        <name>Zn(2+)</name>
        <dbReference type="ChEBI" id="CHEBI:29105"/>
        <note>catalytic</note>
    </ligand>
</feature>
<protein>
    <recommendedName>
        <fullName evidence="17">Metalloendopeptidase</fullName>
        <ecNumber evidence="17">3.4.24.-</ecNumber>
    </recommendedName>
</protein>
<dbReference type="PROSITE" id="PS51864">
    <property type="entry name" value="ASTACIN"/>
    <property type="match status" value="1"/>
</dbReference>
<dbReference type="InterPro" id="IPR006026">
    <property type="entry name" value="Peptidase_Metallo"/>
</dbReference>
<feature type="active site" evidence="16">
    <location>
        <position position="447"/>
    </location>
</feature>
<sequence length="675" mass="77567">MNFWFLISVSLFLFNTSVSLREGDCEVCIKFLEKFIAKCPPDTLTDIKKLEGFLKKTCASTGGKDHRFCYYIGALPESASNIMNEVVKPLSWSMPAEKVCERLKQKDGQICELRYDKSIDWKTVDLNKLRVKDLKKILDDWGEVCKACTEKSEFVNRIKELMPTHLHAKTNMEKIDRVLVCIDIRNRWTTWTRNYCGENILTSFLSPRLFNHGISNFPLFISLLLAIVGQSRKWTMDELLTLRFPYLSSNDLYLDVCKAGGFLADIALTHEEVNEIRHLRSVALSKTALSMKDRHHQKMTSDQDNKTTAQSNNAQLQRLHRRHHGRSSACNNDDNKKGSSCNKRRNRKRVRRAATARTERLWENGVIPYEILANFSGEHHALFRRAMNHWENYTCLSFVPRTSEDFSYIVFTIADCGCCSFVGKRGEGPQAISIGKNCDKFGIVVHELGHVVGFWHEHTRPDRDQFVDIFYKNIQQGQDYNFEKLKSSEVNSLGQGYDFASIMHYARDTFSRAMYLDTILPKPDSVTLERPEIGQRIRLSPGDIIQTNSLYKCSKCGQTFLEESGSFASPDYDSKARHNDALLCHWRINAPKVLLPENVADCAPENSIEVRDGHHNKSPLIGRYCGRFNEPILITSESNRLWIQYQATAEEIPKKNLLKEKKKKRGFAAVYHDNG</sequence>
<feature type="disulfide bond" evidence="16">
    <location>
        <begin position="416"/>
        <end position="438"/>
    </location>
</feature>
<evidence type="ECO:0000256" key="10">
    <source>
        <dbReference type="ARBA" id="ARBA00022833"/>
    </source>
</evidence>
<dbReference type="PANTHER" id="PTHR10127:SF861">
    <property type="entry name" value="DORSAL-VENTRAL PATTERNING PROTEIN TOLLOID-RELATED"/>
    <property type="match status" value="1"/>
</dbReference>
<comment type="cofactor">
    <cofactor evidence="16 17">
        <name>Zn(2+)</name>
        <dbReference type="ChEBI" id="CHEBI:29105"/>
    </cofactor>
    <text evidence="16 17">Binds 1 zinc ion per subunit.</text>
</comment>
<keyword evidence="12 16" id="KW-1015">Disulfide bond</keyword>
<evidence type="ECO:0000256" key="14">
    <source>
        <dbReference type="ARBA" id="ARBA00024999"/>
    </source>
</evidence>
<dbReference type="Pfam" id="PF00431">
    <property type="entry name" value="CUB"/>
    <property type="match status" value="1"/>
</dbReference>
<evidence type="ECO:0000313" key="22">
    <source>
        <dbReference type="Proteomes" id="UP000054632"/>
    </source>
</evidence>
<dbReference type="FunFam" id="3.40.390.10:FF:000004">
    <property type="entry name" value="Metalloendopeptidase"/>
    <property type="match status" value="1"/>
</dbReference>
<keyword evidence="4" id="KW-0245">EGF-like domain</keyword>
<dbReference type="Gene3D" id="3.40.390.10">
    <property type="entry name" value="Collagenase (Catalytic Domain)"/>
    <property type="match status" value="1"/>
</dbReference>
<gene>
    <name evidence="21" type="primary">tll1</name>
    <name evidence="21" type="ORF">T4A_2967</name>
</gene>
<dbReference type="Pfam" id="PF20145">
    <property type="entry name" value="ARMET_N"/>
    <property type="match status" value="1"/>
</dbReference>
<feature type="disulfide bond" evidence="16">
    <location>
        <begin position="418"/>
        <end position="419"/>
    </location>
</feature>
<evidence type="ECO:0000256" key="7">
    <source>
        <dbReference type="ARBA" id="ARBA00022729"/>
    </source>
</evidence>
<keyword evidence="9 16" id="KW-0378">Hydrolase</keyword>
<evidence type="ECO:0000256" key="13">
    <source>
        <dbReference type="ARBA" id="ARBA00023180"/>
    </source>
</evidence>
<dbReference type="SUPFAM" id="SSF68906">
    <property type="entry name" value="SAP domain"/>
    <property type="match status" value="1"/>
</dbReference>
<organism evidence="21 22">
    <name type="scientific">Trichinella pseudospiralis</name>
    <name type="common">Parasitic roundworm</name>
    <dbReference type="NCBI Taxonomy" id="6337"/>
    <lineage>
        <taxon>Eukaryota</taxon>
        <taxon>Metazoa</taxon>
        <taxon>Ecdysozoa</taxon>
        <taxon>Nematoda</taxon>
        <taxon>Enoplea</taxon>
        <taxon>Dorylaimia</taxon>
        <taxon>Trichinellida</taxon>
        <taxon>Trichinellidae</taxon>
        <taxon>Trichinella</taxon>
    </lineage>
</organism>
<keyword evidence="5 16" id="KW-0645">Protease</keyword>
<dbReference type="GO" id="GO:0005615">
    <property type="term" value="C:extracellular space"/>
    <property type="evidence" value="ECO:0007669"/>
    <property type="project" value="TreeGrafter"/>
</dbReference>
<comment type="caution">
    <text evidence="21">The sequence shown here is derived from an EMBL/GenBank/DDBJ whole genome shotgun (WGS) entry which is preliminary data.</text>
</comment>
<dbReference type="SUPFAM" id="SSF55486">
    <property type="entry name" value="Metalloproteases ('zincins'), catalytic domain"/>
    <property type="match status" value="1"/>
</dbReference>
<keyword evidence="13" id="KW-0325">Glycoprotein</keyword>
<feature type="domain" description="Peptidase M12A" evidence="20">
    <location>
        <begin position="353"/>
        <end position="554"/>
    </location>
</feature>
<dbReference type="SUPFAM" id="SSF49854">
    <property type="entry name" value="Spermadhesin, CUB domain"/>
    <property type="match status" value="1"/>
</dbReference>
<evidence type="ECO:0000259" key="20">
    <source>
        <dbReference type="PROSITE" id="PS51864"/>
    </source>
</evidence>
<evidence type="ECO:0000256" key="12">
    <source>
        <dbReference type="ARBA" id="ARBA00023157"/>
    </source>
</evidence>
<accession>A0A0V1ENF2</accession>
<evidence type="ECO:0000259" key="19">
    <source>
        <dbReference type="PROSITE" id="PS01180"/>
    </source>
</evidence>
<dbReference type="EMBL" id="JYDR01000019">
    <property type="protein sequence ID" value="KRY75311.1"/>
    <property type="molecule type" value="Genomic_DNA"/>
</dbReference>
<evidence type="ECO:0000256" key="9">
    <source>
        <dbReference type="ARBA" id="ARBA00022801"/>
    </source>
</evidence>
<evidence type="ECO:0000313" key="21">
    <source>
        <dbReference type="EMBL" id="KRY75311.1"/>
    </source>
</evidence>
<evidence type="ECO:0000256" key="17">
    <source>
        <dbReference type="RuleBase" id="RU361183"/>
    </source>
</evidence>
<name>A0A0V1ENF2_TRIPS</name>
<dbReference type="InterPro" id="IPR024079">
    <property type="entry name" value="MetalloPept_cat_dom_sf"/>
</dbReference>
<evidence type="ECO:0000256" key="6">
    <source>
        <dbReference type="ARBA" id="ARBA00022723"/>
    </source>
</evidence>
<dbReference type="FunFam" id="1.10.225.10:FF:000003">
    <property type="entry name" value="Mesencephalic astrocyte-derived neurotrophic factor"/>
    <property type="match status" value="1"/>
</dbReference>
<comment type="similarity">
    <text evidence="2">Belongs to the ARMET family.</text>
</comment>
<evidence type="ECO:0000256" key="4">
    <source>
        <dbReference type="ARBA" id="ARBA00022536"/>
    </source>
</evidence>
<dbReference type="FunFam" id="1.10.720.30:FF:000003">
    <property type="entry name" value="Mesencephalic astrocyte-derived neurotrophic factor"/>
    <property type="match status" value="1"/>
</dbReference>
<dbReference type="GO" id="GO:0009953">
    <property type="term" value="P:dorsal/ventral pattern formation"/>
    <property type="evidence" value="ECO:0007669"/>
    <property type="project" value="TreeGrafter"/>
</dbReference>
<evidence type="ECO:0000256" key="16">
    <source>
        <dbReference type="PROSITE-ProRule" id="PRU01211"/>
    </source>
</evidence>
<dbReference type="Pfam" id="PF10208">
    <property type="entry name" value="ARMET_C"/>
    <property type="match status" value="1"/>
</dbReference>
<feature type="domain" description="CUB" evidence="19">
    <location>
        <begin position="556"/>
        <end position="674"/>
    </location>
</feature>
<evidence type="ECO:0000256" key="8">
    <source>
        <dbReference type="ARBA" id="ARBA00022737"/>
    </source>
</evidence>
<keyword evidence="6 16" id="KW-0479">Metal-binding</keyword>
<dbReference type="Pfam" id="PF01400">
    <property type="entry name" value="Astacin"/>
    <property type="match status" value="1"/>
</dbReference>
<feature type="region of interest" description="Disordered" evidence="18">
    <location>
        <begin position="290"/>
        <end position="354"/>
    </location>
</feature>
<dbReference type="InterPro" id="IPR035914">
    <property type="entry name" value="Sperma_CUB_dom_sf"/>
</dbReference>
<evidence type="ECO:0000256" key="5">
    <source>
        <dbReference type="ARBA" id="ARBA00022670"/>
    </source>
</evidence>
<comment type="caution">
    <text evidence="15">Lacks conserved residue(s) required for the propagation of feature annotation.</text>
</comment>
<dbReference type="InterPro" id="IPR000859">
    <property type="entry name" value="CUB_dom"/>
</dbReference>
<dbReference type="GO" id="GO:0016485">
    <property type="term" value="P:protein processing"/>
    <property type="evidence" value="ECO:0007669"/>
    <property type="project" value="TreeGrafter"/>
</dbReference>
<dbReference type="InterPro" id="IPR001506">
    <property type="entry name" value="Peptidase_M12A"/>
</dbReference>
<dbReference type="Proteomes" id="UP000054632">
    <property type="component" value="Unassembled WGS sequence"/>
</dbReference>
<reference evidence="21 22" key="1">
    <citation type="submission" date="2015-01" db="EMBL/GenBank/DDBJ databases">
        <title>Evolution of Trichinella species and genotypes.</title>
        <authorList>
            <person name="Korhonen P.K."/>
            <person name="Edoardo P."/>
            <person name="Giuseppe L.R."/>
            <person name="Gasser R.B."/>
        </authorList>
    </citation>
    <scope>NUCLEOTIDE SEQUENCE [LARGE SCALE GENOMIC DNA]</scope>
    <source>
        <strain evidence="21">ISS13</strain>
    </source>
</reference>
<evidence type="ECO:0000256" key="2">
    <source>
        <dbReference type="ARBA" id="ARBA00005617"/>
    </source>
</evidence>
<dbReference type="Gene3D" id="2.60.120.290">
    <property type="entry name" value="Spermadhesin, CUB domain"/>
    <property type="match status" value="1"/>
</dbReference>
<feature type="binding site" evidence="16">
    <location>
        <position position="450"/>
    </location>
    <ligand>
        <name>Zn(2+)</name>
        <dbReference type="ChEBI" id="CHEBI:29105"/>
        <note>catalytic</note>
    </ligand>
</feature>
<evidence type="ECO:0000256" key="1">
    <source>
        <dbReference type="ARBA" id="ARBA00004613"/>
    </source>
</evidence>
<comment type="subcellular location">
    <subcellularLocation>
        <location evidence="1">Secreted</location>
    </subcellularLocation>
</comment>
<proteinExistence type="inferred from homology"/>
<dbReference type="SMART" id="SM00042">
    <property type="entry name" value="CUB"/>
    <property type="match status" value="1"/>
</dbReference>
<dbReference type="GO" id="GO:0004222">
    <property type="term" value="F:metalloendopeptidase activity"/>
    <property type="evidence" value="ECO:0007669"/>
    <property type="project" value="UniProtKB-UniRule"/>
</dbReference>
<dbReference type="SMART" id="SM00235">
    <property type="entry name" value="ZnMc"/>
    <property type="match status" value="1"/>
</dbReference>
<dbReference type="GO" id="GO:0008270">
    <property type="term" value="F:zinc ion binding"/>
    <property type="evidence" value="ECO:0007669"/>
    <property type="project" value="UniProtKB-UniRule"/>
</dbReference>
<dbReference type="CDD" id="cd00041">
    <property type="entry name" value="CUB"/>
    <property type="match status" value="1"/>
</dbReference>
<dbReference type="PANTHER" id="PTHR10127">
    <property type="entry name" value="DISCOIDIN, CUB, EGF, LAMININ , AND ZINC METALLOPROTEASE DOMAIN CONTAINING"/>
    <property type="match status" value="1"/>
</dbReference>
<dbReference type="Gene3D" id="1.10.720.30">
    <property type="entry name" value="SAP domain"/>
    <property type="match status" value="1"/>
</dbReference>
<dbReference type="AlphaFoldDB" id="A0A0V1ENF2"/>
<dbReference type="Gene3D" id="1.10.225.10">
    <property type="entry name" value="Saposin-like"/>
    <property type="match status" value="1"/>
</dbReference>
<dbReference type="InterPro" id="IPR034036">
    <property type="entry name" value="ZnMP_TLD/BMP1"/>
</dbReference>
<evidence type="ECO:0000256" key="15">
    <source>
        <dbReference type="PROSITE-ProRule" id="PRU00059"/>
    </source>
</evidence>
<dbReference type="EC" id="3.4.24.-" evidence="17"/>
<evidence type="ECO:0000256" key="3">
    <source>
        <dbReference type="ARBA" id="ARBA00022525"/>
    </source>
</evidence>
<dbReference type="InterPro" id="IPR036361">
    <property type="entry name" value="SAP_dom_sf"/>
</dbReference>
<evidence type="ECO:0000256" key="11">
    <source>
        <dbReference type="ARBA" id="ARBA00023049"/>
    </source>
</evidence>
<feature type="compositionally biased region" description="Basic residues" evidence="18">
    <location>
        <begin position="342"/>
        <end position="354"/>
    </location>
</feature>
<feature type="signal peptide" evidence="17">
    <location>
        <begin position="1"/>
        <end position="19"/>
    </location>
</feature>
<dbReference type="InterPro" id="IPR045332">
    <property type="entry name" value="ARMET_N"/>
</dbReference>
<dbReference type="PRINTS" id="PR00480">
    <property type="entry name" value="ASTACIN"/>
</dbReference>
<dbReference type="InterPro" id="IPR019345">
    <property type="entry name" value="ARMET_C"/>
</dbReference>
<feature type="chain" id="PRO_5006773834" description="Metalloendopeptidase" evidence="17">
    <location>
        <begin position="20"/>
        <end position="675"/>
    </location>
</feature>
<keyword evidence="7 17" id="KW-0732">Signal</keyword>
<keyword evidence="11 16" id="KW-0482">Metalloprotease</keyword>
<dbReference type="CDD" id="cd04281">
    <property type="entry name" value="ZnMc_BMP1_TLD"/>
    <property type="match status" value="1"/>
</dbReference>
<comment type="function">
    <text evidence="14">Required during the maturation of the embryonic nervous system for maintenance of neuronal and cuticular connectivity. Essential for maintenance of dopaminergic neurons and dopamine levels.</text>
</comment>
<keyword evidence="3" id="KW-0964">Secreted</keyword>
<dbReference type="PROSITE" id="PS01180">
    <property type="entry name" value="CUB"/>
    <property type="match status" value="1"/>
</dbReference>
<feature type="binding site" evidence="16">
    <location>
        <position position="456"/>
    </location>
    <ligand>
        <name>Zn(2+)</name>
        <dbReference type="ChEBI" id="CHEBI:29105"/>
        <note>catalytic</note>
    </ligand>
</feature>
<evidence type="ECO:0000256" key="18">
    <source>
        <dbReference type="SAM" id="MobiDB-lite"/>
    </source>
</evidence>
<keyword evidence="10 16" id="KW-0862">Zinc</keyword>